<feature type="transmembrane region" description="Helical" evidence="1">
    <location>
        <begin position="67"/>
        <end position="88"/>
    </location>
</feature>
<evidence type="ECO:0000256" key="1">
    <source>
        <dbReference type="SAM" id="Phobius"/>
    </source>
</evidence>
<reference evidence="2 3" key="1">
    <citation type="submission" date="2020-08" db="EMBL/GenBank/DDBJ databases">
        <title>Sequencing the genomes of 1000 actinobacteria strains.</title>
        <authorList>
            <person name="Klenk H.-P."/>
        </authorList>
    </citation>
    <scope>NUCLEOTIDE SEQUENCE [LARGE SCALE GENOMIC DNA]</scope>
    <source>
        <strain evidence="2 3">DSM 21065</strain>
    </source>
</reference>
<keyword evidence="1" id="KW-1133">Transmembrane helix</keyword>
<feature type="transmembrane region" description="Helical" evidence="1">
    <location>
        <begin position="21"/>
        <end position="39"/>
    </location>
</feature>
<name>A0A7W8ZWT6_9MICO</name>
<evidence type="ECO:0000313" key="2">
    <source>
        <dbReference type="EMBL" id="MBB5641673.1"/>
    </source>
</evidence>
<accession>A0A7W8ZWT6</accession>
<keyword evidence="1" id="KW-0812">Transmembrane</keyword>
<dbReference type="AlphaFoldDB" id="A0A7W8ZWT6"/>
<dbReference type="Proteomes" id="UP000561726">
    <property type="component" value="Unassembled WGS sequence"/>
</dbReference>
<dbReference type="OrthoDB" id="5125716at2"/>
<feature type="transmembrane region" description="Helical" evidence="1">
    <location>
        <begin position="45"/>
        <end position="62"/>
    </location>
</feature>
<dbReference type="RefSeq" id="WP_152602333.1">
    <property type="nucleotide sequence ID" value="NZ_JACHBQ010000001.1"/>
</dbReference>
<evidence type="ECO:0000313" key="3">
    <source>
        <dbReference type="Proteomes" id="UP000561726"/>
    </source>
</evidence>
<proteinExistence type="predicted"/>
<sequence>MRAHNRPMGTAAATTFTRSDLAPGMLAALTLLAGLALLASDGFTIIRSFVSILALILCVFVIQAKTWWWLIALAPIAVLWNPVAVIPWEGQGWAVVRWYFNRKHFTH</sequence>
<keyword evidence="1" id="KW-0472">Membrane</keyword>
<comment type="caution">
    <text evidence="2">The sequence shown here is derived from an EMBL/GenBank/DDBJ whole genome shotgun (WGS) entry which is preliminary data.</text>
</comment>
<dbReference type="Pfam" id="PF20619">
    <property type="entry name" value="DUF6804"/>
    <property type="match status" value="1"/>
</dbReference>
<organism evidence="2 3">
    <name type="scientific">Cryobacterium roopkundense</name>
    <dbReference type="NCBI Taxonomy" id="1001240"/>
    <lineage>
        <taxon>Bacteria</taxon>
        <taxon>Bacillati</taxon>
        <taxon>Actinomycetota</taxon>
        <taxon>Actinomycetes</taxon>
        <taxon>Micrococcales</taxon>
        <taxon>Microbacteriaceae</taxon>
        <taxon>Cryobacterium</taxon>
    </lineage>
</organism>
<dbReference type="InterPro" id="IPR046548">
    <property type="entry name" value="DUF6804"/>
</dbReference>
<protein>
    <submittedName>
        <fullName evidence="2">Uncharacterized protein</fullName>
    </submittedName>
</protein>
<dbReference type="EMBL" id="JACHBQ010000001">
    <property type="protein sequence ID" value="MBB5641673.1"/>
    <property type="molecule type" value="Genomic_DNA"/>
</dbReference>
<gene>
    <name evidence="2" type="ORF">BJ997_002221</name>
</gene>